<dbReference type="Proteomes" id="UP000216024">
    <property type="component" value="Unassembled WGS sequence"/>
</dbReference>
<dbReference type="Gene3D" id="3.40.50.1400">
    <property type="match status" value="2"/>
</dbReference>
<sequence length="259" mass="29991">MTKKGILIVSFGTSYERGRKIIESINDKIKETFCDYEVRQAYTSEKIIKKLGTRENIWIDTLEESLEKFMLDGFSEIILQPLHIIPGHEYEKIVKIVEEYKHKFKKIVLGKTLLYDVEDYEIAVDSILEYLPNTKEDEKIVLIGHGANHPANSSYPCLQSFLNDKGVNAYVATVEGYPMMDNIIPKLKRDNIKKVIVIPFMLILGYHVKKDVFSDKEHSTKTMLEKEGFQVECKVVSLGEYSRCKDIYVNKLRRLIEGQ</sequence>
<feature type="binding site" evidence="2">
    <location>
        <position position="207"/>
    </location>
    <ligand>
        <name>Co(2+)</name>
        <dbReference type="ChEBI" id="CHEBI:48828"/>
    </ligand>
</feature>
<evidence type="ECO:0008006" key="5">
    <source>
        <dbReference type="Google" id="ProtNLM"/>
    </source>
</evidence>
<dbReference type="Pfam" id="PF06180">
    <property type="entry name" value="CbiK"/>
    <property type="match status" value="1"/>
</dbReference>
<feature type="binding site" evidence="2">
    <location>
        <position position="145"/>
    </location>
    <ligand>
        <name>Co(2+)</name>
        <dbReference type="ChEBI" id="CHEBI:48828"/>
    </ligand>
</feature>
<evidence type="ECO:0000256" key="2">
    <source>
        <dbReference type="PIRSR" id="PIRSR033579-3"/>
    </source>
</evidence>
<organism evidence="3 4">
    <name type="scientific">Anaeromicrobium sediminis</name>
    <dbReference type="NCBI Taxonomy" id="1478221"/>
    <lineage>
        <taxon>Bacteria</taxon>
        <taxon>Bacillati</taxon>
        <taxon>Bacillota</taxon>
        <taxon>Clostridia</taxon>
        <taxon>Peptostreptococcales</taxon>
        <taxon>Thermotaleaceae</taxon>
        <taxon>Anaeromicrobium</taxon>
    </lineage>
</organism>
<dbReference type="CDD" id="cd03412">
    <property type="entry name" value="CbiK_N"/>
    <property type="match status" value="1"/>
</dbReference>
<keyword evidence="2" id="KW-0479">Metal-binding</keyword>
<dbReference type="GO" id="GO:0019251">
    <property type="term" value="P:anaerobic cobalamin biosynthetic process"/>
    <property type="evidence" value="ECO:0007669"/>
    <property type="project" value="InterPro"/>
</dbReference>
<name>A0A267MGL7_9FIRM</name>
<feature type="active site" description="Proton acceptor" evidence="1">
    <location>
        <position position="145"/>
    </location>
</feature>
<dbReference type="CDD" id="cd03413">
    <property type="entry name" value="CbiK_C"/>
    <property type="match status" value="1"/>
</dbReference>
<evidence type="ECO:0000256" key="1">
    <source>
        <dbReference type="PIRSR" id="PIRSR033579-1"/>
    </source>
</evidence>
<dbReference type="SUPFAM" id="SSF53800">
    <property type="entry name" value="Chelatase"/>
    <property type="match status" value="1"/>
</dbReference>
<dbReference type="RefSeq" id="WP_095134299.1">
    <property type="nucleotide sequence ID" value="NZ_NIBG01000012.1"/>
</dbReference>
<dbReference type="OrthoDB" id="9770331at2"/>
<keyword evidence="2" id="KW-0170">Cobalt</keyword>
<accession>A0A267MGL7</accession>
<dbReference type="GO" id="GO:0016852">
    <property type="term" value="F:sirohydrochlorin cobaltochelatase activity"/>
    <property type="evidence" value="ECO:0007669"/>
    <property type="project" value="InterPro"/>
</dbReference>
<dbReference type="EMBL" id="NIBG01000012">
    <property type="protein sequence ID" value="PAB58719.1"/>
    <property type="molecule type" value="Genomic_DNA"/>
</dbReference>
<dbReference type="GO" id="GO:0046872">
    <property type="term" value="F:metal ion binding"/>
    <property type="evidence" value="ECO:0007669"/>
    <property type="project" value="UniProtKB-KW"/>
</dbReference>
<reference evidence="3 4" key="1">
    <citation type="submission" date="2017-06" db="EMBL/GenBank/DDBJ databases">
        <title>Draft genome sequence of anaerobic fermentative bacterium Anaeromicrobium sediminis DY2726D isolated from West Pacific Ocean sediments.</title>
        <authorList>
            <person name="Zeng X."/>
        </authorList>
    </citation>
    <scope>NUCLEOTIDE SEQUENCE [LARGE SCALE GENOMIC DNA]</scope>
    <source>
        <strain evidence="3 4">DY2726D</strain>
    </source>
</reference>
<feature type="binding site" evidence="2">
    <location>
        <position position="175"/>
    </location>
    <ligand>
        <name>Co(2+)</name>
        <dbReference type="ChEBI" id="CHEBI:48828"/>
    </ligand>
</feature>
<evidence type="ECO:0000313" key="3">
    <source>
        <dbReference type="EMBL" id="PAB58719.1"/>
    </source>
</evidence>
<proteinExistence type="predicted"/>
<comment type="caution">
    <text evidence="3">The sequence shown here is derived from an EMBL/GenBank/DDBJ whole genome shotgun (WGS) entry which is preliminary data.</text>
</comment>
<protein>
    <recommendedName>
        <fullName evidence="5">Sirohydrochlorin cobaltochelatase</fullName>
    </recommendedName>
</protein>
<gene>
    <name evidence="3" type="ORF">CCE28_13700</name>
</gene>
<keyword evidence="4" id="KW-1185">Reference proteome</keyword>
<dbReference type="InterPro" id="IPR010388">
    <property type="entry name" value="Anaerobic_Co-chelatase"/>
</dbReference>
<evidence type="ECO:0000313" key="4">
    <source>
        <dbReference type="Proteomes" id="UP000216024"/>
    </source>
</evidence>
<dbReference type="PIRSF" id="PIRSF033579">
    <property type="entry name" value="Anaer_Co_chel"/>
    <property type="match status" value="1"/>
</dbReference>
<dbReference type="AlphaFoldDB" id="A0A267MGL7"/>